<evidence type="ECO:0000256" key="1">
    <source>
        <dbReference type="ARBA" id="ARBA00006484"/>
    </source>
</evidence>
<gene>
    <name evidence="5" type="ORF">A1O7_05729</name>
</gene>
<dbReference type="PRINTS" id="PR00081">
    <property type="entry name" value="GDHRDH"/>
</dbReference>
<dbReference type="STRING" id="1182544.W9WIH8"/>
<evidence type="ECO:0000256" key="3">
    <source>
        <dbReference type="ARBA" id="ARBA00023002"/>
    </source>
</evidence>
<dbReference type="VEuPathDB" id="FungiDB:A1O7_05729"/>
<keyword evidence="6" id="KW-1185">Reference proteome</keyword>
<comment type="caution">
    <text evidence="5">The sequence shown here is derived from an EMBL/GenBank/DDBJ whole genome shotgun (WGS) entry which is preliminary data.</text>
</comment>
<dbReference type="eggNOG" id="KOG4169">
    <property type="taxonomic scope" value="Eukaryota"/>
</dbReference>
<dbReference type="PANTHER" id="PTHR44229:SF4">
    <property type="entry name" value="15-HYDROXYPROSTAGLANDIN DEHYDROGENASE [NAD(+)]"/>
    <property type="match status" value="1"/>
</dbReference>
<dbReference type="PROSITE" id="PS00061">
    <property type="entry name" value="ADH_SHORT"/>
    <property type="match status" value="1"/>
</dbReference>
<keyword evidence="2" id="KW-0521">NADP</keyword>
<dbReference type="AlphaFoldDB" id="W9WIH8"/>
<name>W9WIH8_9EURO</name>
<evidence type="ECO:0000256" key="4">
    <source>
        <dbReference type="RuleBase" id="RU000363"/>
    </source>
</evidence>
<sequence>MQSNGDTTSSPSSAPVAYITGGASGMGLAVATELSAKGWNLAIVDLNPASISSAQKHLDGEHTIFIHADVTDYEAQGRAFLATWAKWHRLDLVFANAGIGDRMDFYAPATTWHPSLPGIPAKPDELVIDICLNAMVYSAYLGLHFFRQNPGKGGKIVFTSSMCGLYPGDNIPLYTAAKHGIVGLTRAMARRLRTLGEPITVNCICPGLVDTGLTPALMAVAPPEYVTPKTTIVRAVMGFVMGDEAASGQVAECSVDKIHYREQPAWGDEAAEWIMTNKLEAEMKRRAAKV</sequence>
<dbReference type="HOGENOM" id="CLU_010194_13_0_1"/>
<dbReference type="SUPFAM" id="SSF51735">
    <property type="entry name" value="NAD(P)-binding Rossmann-fold domains"/>
    <property type="match status" value="1"/>
</dbReference>
<dbReference type="PRINTS" id="PR00080">
    <property type="entry name" value="SDRFAMILY"/>
</dbReference>
<dbReference type="OrthoDB" id="5371740at2759"/>
<dbReference type="InterPro" id="IPR002347">
    <property type="entry name" value="SDR_fam"/>
</dbReference>
<accession>W9WIH8</accession>
<dbReference type="GO" id="GO:0005737">
    <property type="term" value="C:cytoplasm"/>
    <property type="evidence" value="ECO:0007669"/>
    <property type="project" value="TreeGrafter"/>
</dbReference>
<dbReference type="GeneID" id="19180312"/>
<reference evidence="5 6" key="1">
    <citation type="submission" date="2013-03" db="EMBL/GenBank/DDBJ databases">
        <title>The Genome Sequence of Cladophialophora yegresii CBS 114405.</title>
        <authorList>
            <consortium name="The Broad Institute Genomics Platform"/>
            <person name="Cuomo C."/>
            <person name="de Hoog S."/>
            <person name="Gorbushina A."/>
            <person name="Walker B."/>
            <person name="Young S.K."/>
            <person name="Zeng Q."/>
            <person name="Gargeya S."/>
            <person name="Fitzgerald M."/>
            <person name="Haas B."/>
            <person name="Abouelleil A."/>
            <person name="Allen A.W."/>
            <person name="Alvarado L."/>
            <person name="Arachchi H.M."/>
            <person name="Berlin A.M."/>
            <person name="Chapman S.B."/>
            <person name="Gainer-Dewar J."/>
            <person name="Goldberg J."/>
            <person name="Griggs A."/>
            <person name="Gujja S."/>
            <person name="Hansen M."/>
            <person name="Howarth C."/>
            <person name="Imamovic A."/>
            <person name="Ireland A."/>
            <person name="Larimer J."/>
            <person name="McCowan C."/>
            <person name="Murphy C."/>
            <person name="Pearson M."/>
            <person name="Poon T.W."/>
            <person name="Priest M."/>
            <person name="Roberts A."/>
            <person name="Saif S."/>
            <person name="Shea T."/>
            <person name="Sisk P."/>
            <person name="Sykes S."/>
            <person name="Wortman J."/>
            <person name="Nusbaum C."/>
            <person name="Birren B."/>
        </authorList>
    </citation>
    <scope>NUCLEOTIDE SEQUENCE [LARGE SCALE GENOMIC DNA]</scope>
    <source>
        <strain evidence="5 6">CBS 114405</strain>
    </source>
</reference>
<dbReference type="InterPro" id="IPR020904">
    <property type="entry name" value="Sc_DH/Rdtase_CS"/>
</dbReference>
<protein>
    <submittedName>
        <fullName evidence="5">Uncharacterized protein</fullName>
    </submittedName>
</protein>
<proteinExistence type="inferred from homology"/>
<organism evidence="5 6">
    <name type="scientific">Cladophialophora yegresii CBS 114405</name>
    <dbReference type="NCBI Taxonomy" id="1182544"/>
    <lineage>
        <taxon>Eukaryota</taxon>
        <taxon>Fungi</taxon>
        <taxon>Dikarya</taxon>
        <taxon>Ascomycota</taxon>
        <taxon>Pezizomycotina</taxon>
        <taxon>Eurotiomycetes</taxon>
        <taxon>Chaetothyriomycetidae</taxon>
        <taxon>Chaetothyriales</taxon>
        <taxon>Herpotrichiellaceae</taxon>
        <taxon>Cladophialophora</taxon>
    </lineage>
</organism>
<evidence type="ECO:0000256" key="2">
    <source>
        <dbReference type="ARBA" id="ARBA00022857"/>
    </source>
</evidence>
<evidence type="ECO:0000313" key="5">
    <source>
        <dbReference type="EMBL" id="EXJ58304.1"/>
    </source>
</evidence>
<dbReference type="Gene3D" id="3.40.50.720">
    <property type="entry name" value="NAD(P)-binding Rossmann-like Domain"/>
    <property type="match status" value="1"/>
</dbReference>
<dbReference type="PANTHER" id="PTHR44229">
    <property type="entry name" value="15-HYDROXYPROSTAGLANDIN DEHYDROGENASE [NAD(+)]"/>
    <property type="match status" value="1"/>
</dbReference>
<comment type="similarity">
    <text evidence="1 4">Belongs to the short-chain dehydrogenases/reductases (SDR) family.</text>
</comment>
<dbReference type="Pfam" id="PF00106">
    <property type="entry name" value="adh_short"/>
    <property type="match status" value="1"/>
</dbReference>
<dbReference type="Proteomes" id="UP000019473">
    <property type="component" value="Unassembled WGS sequence"/>
</dbReference>
<dbReference type="InterPro" id="IPR036291">
    <property type="entry name" value="NAD(P)-bd_dom_sf"/>
</dbReference>
<dbReference type="RefSeq" id="XP_007757927.1">
    <property type="nucleotide sequence ID" value="XM_007759737.1"/>
</dbReference>
<dbReference type="EMBL" id="AMGW01000004">
    <property type="protein sequence ID" value="EXJ58304.1"/>
    <property type="molecule type" value="Genomic_DNA"/>
</dbReference>
<dbReference type="GO" id="GO:0016616">
    <property type="term" value="F:oxidoreductase activity, acting on the CH-OH group of donors, NAD or NADP as acceptor"/>
    <property type="evidence" value="ECO:0007669"/>
    <property type="project" value="TreeGrafter"/>
</dbReference>
<evidence type="ECO:0000313" key="6">
    <source>
        <dbReference type="Proteomes" id="UP000019473"/>
    </source>
</evidence>
<keyword evidence="3" id="KW-0560">Oxidoreductase</keyword>